<dbReference type="InterPro" id="IPR013083">
    <property type="entry name" value="Znf_RING/FYVE/PHD"/>
</dbReference>
<organism evidence="6 7">
    <name type="scientific">Castilleja foliolosa</name>
    <dbReference type="NCBI Taxonomy" id="1961234"/>
    <lineage>
        <taxon>Eukaryota</taxon>
        <taxon>Viridiplantae</taxon>
        <taxon>Streptophyta</taxon>
        <taxon>Embryophyta</taxon>
        <taxon>Tracheophyta</taxon>
        <taxon>Spermatophyta</taxon>
        <taxon>Magnoliopsida</taxon>
        <taxon>eudicotyledons</taxon>
        <taxon>Gunneridae</taxon>
        <taxon>Pentapetalae</taxon>
        <taxon>asterids</taxon>
        <taxon>lamiids</taxon>
        <taxon>Lamiales</taxon>
        <taxon>Orobanchaceae</taxon>
        <taxon>Pedicularideae</taxon>
        <taxon>Castillejinae</taxon>
        <taxon>Castilleja</taxon>
    </lineage>
</organism>
<evidence type="ECO:0000313" key="6">
    <source>
        <dbReference type="EMBL" id="KAL3620348.1"/>
    </source>
</evidence>
<evidence type="ECO:0000256" key="3">
    <source>
        <dbReference type="ARBA" id="ARBA00022833"/>
    </source>
</evidence>
<dbReference type="PANTHER" id="PTHR46508:SF5">
    <property type="entry name" value="PHD-FINGER AND DNA BINDING DOMAIN-CONTAINING PROTEIN"/>
    <property type="match status" value="1"/>
</dbReference>
<evidence type="ECO:0000256" key="2">
    <source>
        <dbReference type="ARBA" id="ARBA00022771"/>
    </source>
</evidence>
<dbReference type="AlphaFoldDB" id="A0ABD3BSA5"/>
<keyword evidence="7" id="KW-1185">Reference proteome</keyword>
<dbReference type="Gene3D" id="3.30.40.10">
    <property type="entry name" value="Zinc/RING finger domain, C3HC4 (zinc finger)"/>
    <property type="match status" value="1"/>
</dbReference>
<name>A0ABD3BSA5_9LAMI</name>
<evidence type="ECO:0000259" key="5">
    <source>
        <dbReference type="Pfam" id="PF24294"/>
    </source>
</evidence>
<dbReference type="PANTHER" id="PTHR46508">
    <property type="entry name" value="PHD FINGER FAMILY PROTEIN"/>
    <property type="match status" value="1"/>
</dbReference>
<keyword evidence="2" id="KW-0863">Zinc-finger</keyword>
<dbReference type="SUPFAM" id="SSF57903">
    <property type="entry name" value="FYVE/PHD zinc finger"/>
    <property type="match status" value="1"/>
</dbReference>
<evidence type="ECO:0000313" key="7">
    <source>
        <dbReference type="Proteomes" id="UP001632038"/>
    </source>
</evidence>
<accession>A0ABD3BSA5</accession>
<feature type="domain" description="Membrane-bound transcription factor PTM chromo" evidence="5">
    <location>
        <begin position="159"/>
        <end position="226"/>
    </location>
</feature>
<evidence type="ECO:0000256" key="1">
    <source>
        <dbReference type="ARBA" id="ARBA00022723"/>
    </source>
</evidence>
<keyword evidence="1" id="KW-0479">Metal-binding</keyword>
<evidence type="ECO:0000256" key="4">
    <source>
        <dbReference type="SAM" id="MobiDB-lite"/>
    </source>
</evidence>
<sequence>MLESNLHRRALSAYWDKRVDSAANVGSASHTSGSTKRVSLDRARKRKCPKVDIKKSSEAETGPSFLWWRGRRRRKSRWLFHRKVLTRSLAAKAARQGGCRVIPGVHYFPDTAWRAAVEQSRSVEQLALQVRELDANIRWDEIGNSDFPINKKFKKINESFKNAEICDRTVQGDVAFYLLDFGKTTLIPDIVVQHGNAADDSSNKYWLDELHVPLHLLMAFEKNRIVSESKESVPKKSRESCRMTKMPLRKKGSEYIFSEADRLESQCKEDVLISEAKPESSKLKKPSKELKTSQSGNKERSKEKTKAPLADPPRRSSRNTERFSMLMQCLKTKTRKRRKQETEPEEDDLNHIRRKKRKHVINRSYWLNGVHMSRRTNDERLMRFRSQMLLVLSGESTSIEPKCSLCDERDYTSSLDYVACEICRVWFHADALGVVDDRIGNIIGFKCNGCLKKRTPIICPHRKGSGHRENEDSA</sequence>
<dbReference type="GO" id="GO:0008270">
    <property type="term" value="F:zinc ion binding"/>
    <property type="evidence" value="ECO:0007669"/>
    <property type="project" value="UniProtKB-KW"/>
</dbReference>
<feature type="compositionally biased region" description="Basic and acidic residues" evidence="4">
    <location>
        <begin position="274"/>
        <end position="321"/>
    </location>
</feature>
<gene>
    <name evidence="6" type="ORF">CASFOL_035260</name>
</gene>
<dbReference type="EMBL" id="JAVIJP010000066">
    <property type="protein sequence ID" value="KAL3620348.1"/>
    <property type="molecule type" value="Genomic_DNA"/>
</dbReference>
<dbReference type="Proteomes" id="UP001632038">
    <property type="component" value="Unassembled WGS sequence"/>
</dbReference>
<keyword evidence="3" id="KW-0862">Zinc</keyword>
<dbReference type="InterPro" id="IPR011011">
    <property type="entry name" value="Znf_FYVE_PHD"/>
</dbReference>
<comment type="caution">
    <text evidence="6">The sequence shown here is derived from an EMBL/GenBank/DDBJ whole genome shotgun (WGS) entry which is preliminary data.</text>
</comment>
<dbReference type="InterPro" id="IPR056618">
    <property type="entry name" value="Chromo_PTM"/>
</dbReference>
<feature type="region of interest" description="Disordered" evidence="4">
    <location>
        <begin position="274"/>
        <end position="350"/>
    </location>
</feature>
<proteinExistence type="predicted"/>
<dbReference type="Pfam" id="PF24294">
    <property type="entry name" value="Chromo_PTM"/>
    <property type="match status" value="1"/>
</dbReference>
<dbReference type="CDD" id="cd15489">
    <property type="entry name" value="PHD_SF"/>
    <property type="match status" value="1"/>
</dbReference>
<protein>
    <recommendedName>
        <fullName evidence="5">Membrane-bound transcription factor PTM chromo domain-containing protein</fullName>
    </recommendedName>
</protein>
<reference evidence="7" key="1">
    <citation type="journal article" date="2024" name="IScience">
        <title>Strigolactones Initiate the Formation of Haustorium-like Structures in Castilleja.</title>
        <authorList>
            <person name="Buerger M."/>
            <person name="Peterson D."/>
            <person name="Chory J."/>
        </authorList>
    </citation>
    <scope>NUCLEOTIDE SEQUENCE [LARGE SCALE GENOMIC DNA]</scope>
</reference>